<evidence type="ECO:0000313" key="2">
    <source>
        <dbReference type="Proteomes" id="UP000789366"/>
    </source>
</evidence>
<gene>
    <name evidence="1" type="ORF">SPELUC_LOCUS17776</name>
</gene>
<sequence>TPTGTSVESGPNTRNRPDTVATARSPLGRPPRNRYDVREVAQDLLLAPSVQPHTAIREVLCTMPKTKEKKIQ</sequence>
<protein>
    <submittedName>
        <fullName evidence="1">2773_t:CDS:1</fullName>
    </submittedName>
</protein>
<reference evidence="1" key="1">
    <citation type="submission" date="2021-06" db="EMBL/GenBank/DDBJ databases">
        <authorList>
            <person name="Kallberg Y."/>
            <person name="Tangrot J."/>
            <person name="Rosling A."/>
        </authorList>
    </citation>
    <scope>NUCLEOTIDE SEQUENCE</scope>
    <source>
        <strain evidence="1">28 12/20/2015</strain>
    </source>
</reference>
<dbReference type="Proteomes" id="UP000789366">
    <property type="component" value="Unassembled WGS sequence"/>
</dbReference>
<feature type="non-terminal residue" evidence="1">
    <location>
        <position position="72"/>
    </location>
</feature>
<proteinExistence type="predicted"/>
<name>A0ACA9RKZ0_9GLOM</name>
<dbReference type="EMBL" id="CAJVPW010076143">
    <property type="protein sequence ID" value="CAG8797692.1"/>
    <property type="molecule type" value="Genomic_DNA"/>
</dbReference>
<evidence type="ECO:0000313" key="1">
    <source>
        <dbReference type="EMBL" id="CAG8797692.1"/>
    </source>
</evidence>
<organism evidence="1 2">
    <name type="scientific">Cetraspora pellucida</name>
    <dbReference type="NCBI Taxonomy" id="1433469"/>
    <lineage>
        <taxon>Eukaryota</taxon>
        <taxon>Fungi</taxon>
        <taxon>Fungi incertae sedis</taxon>
        <taxon>Mucoromycota</taxon>
        <taxon>Glomeromycotina</taxon>
        <taxon>Glomeromycetes</taxon>
        <taxon>Diversisporales</taxon>
        <taxon>Gigasporaceae</taxon>
        <taxon>Cetraspora</taxon>
    </lineage>
</organism>
<feature type="non-terminal residue" evidence="1">
    <location>
        <position position="1"/>
    </location>
</feature>
<accession>A0ACA9RKZ0</accession>
<keyword evidence="2" id="KW-1185">Reference proteome</keyword>
<comment type="caution">
    <text evidence="1">The sequence shown here is derived from an EMBL/GenBank/DDBJ whole genome shotgun (WGS) entry which is preliminary data.</text>
</comment>